<reference evidence="2 3" key="1">
    <citation type="journal article" date="2018" name="Front. Plant Sci.">
        <title>Red Clover (Trifolium pratense) and Zigzag Clover (T. medium) - A Picture of Genomic Similarities and Differences.</title>
        <authorList>
            <person name="Dluhosova J."/>
            <person name="Istvanek J."/>
            <person name="Nedelnik J."/>
            <person name="Repkova J."/>
        </authorList>
    </citation>
    <scope>NUCLEOTIDE SEQUENCE [LARGE SCALE GENOMIC DNA]</scope>
    <source>
        <strain evidence="3">cv. 10/8</strain>
        <tissue evidence="2">Leaf</tissue>
    </source>
</reference>
<keyword evidence="1" id="KW-1133">Transmembrane helix</keyword>
<organism evidence="2 3">
    <name type="scientific">Trifolium medium</name>
    <dbReference type="NCBI Taxonomy" id="97028"/>
    <lineage>
        <taxon>Eukaryota</taxon>
        <taxon>Viridiplantae</taxon>
        <taxon>Streptophyta</taxon>
        <taxon>Embryophyta</taxon>
        <taxon>Tracheophyta</taxon>
        <taxon>Spermatophyta</taxon>
        <taxon>Magnoliopsida</taxon>
        <taxon>eudicotyledons</taxon>
        <taxon>Gunneridae</taxon>
        <taxon>Pentapetalae</taxon>
        <taxon>rosids</taxon>
        <taxon>fabids</taxon>
        <taxon>Fabales</taxon>
        <taxon>Fabaceae</taxon>
        <taxon>Papilionoideae</taxon>
        <taxon>50 kb inversion clade</taxon>
        <taxon>NPAAA clade</taxon>
        <taxon>Hologalegina</taxon>
        <taxon>IRL clade</taxon>
        <taxon>Trifolieae</taxon>
        <taxon>Trifolium</taxon>
    </lineage>
</organism>
<keyword evidence="1" id="KW-0812">Transmembrane</keyword>
<comment type="caution">
    <text evidence="2">The sequence shown here is derived from an EMBL/GenBank/DDBJ whole genome shotgun (WGS) entry which is preliminary data.</text>
</comment>
<evidence type="ECO:0000256" key="1">
    <source>
        <dbReference type="SAM" id="Phobius"/>
    </source>
</evidence>
<evidence type="ECO:0000313" key="3">
    <source>
        <dbReference type="Proteomes" id="UP000265520"/>
    </source>
</evidence>
<feature type="transmembrane region" description="Helical" evidence="1">
    <location>
        <begin position="7"/>
        <end position="27"/>
    </location>
</feature>
<protein>
    <submittedName>
        <fullName evidence="2">Uncharacterized protein</fullName>
    </submittedName>
</protein>
<accession>A0A392MHT1</accession>
<keyword evidence="3" id="KW-1185">Reference proteome</keyword>
<name>A0A392MHT1_9FABA</name>
<dbReference type="AlphaFoldDB" id="A0A392MHT1"/>
<sequence>MFFGSVMVCDVVVVLMFTVGGVFVIRFDGYGGCGYCVRFVIVMNPSLCSDDPPVLVTKYGQVPWDTVEAWLRF</sequence>
<dbReference type="Proteomes" id="UP000265520">
    <property type="component" value="Unassembled WGS sequence"/>
</dbReference>
<keyword evidence="1" id="KW-0472">Membrane</keyword>
<proteinExistence type="predicted"/>
<evidence type="ECO:0000313" key="2">
    <source>
        <dbReference type="EMBL" id="MCH86599.1"/>
    </source>
</evidence>
<gene>
    <name evidence="2" type="ORF">A2U01_0007458</name>
</gene>
<dbReference type="EMBL" id="LXQA010010591">
    <property type="protein sequence ID" value="MCH86599.1"/>
    <property type="molecule type" value="Genomic_DNA"/>
</dbReference>